<feature type="compositionally biased region" description="Polar residues" evidence="1">
    <location>
        <begin position="407"/>
        <end position="423"/>
    </location>
</feature>
<keyword evidence="2" id="KW-0812">Transmembrane</keyword>
<organism evidence="3 4">
    <name type="scientific">Podila minutissima</name>
    <dbReference type="NCBI Taxonomy" id="64525"/>
    <lineage>
        <taxon>Eukaryota</taxon>
        <taxon>Fungi</taxon>
        <taxon>Fungi incertae sedis</taxon>
        <taxon>Mucoromycota</taxon>
        <taxon>Mortierellomycotina</taxon>
        <taxon>Mortierellomycetes</taxon>
        <taxon>Mortierellales</taxon>
        <taxon>Mortierellaceae</taxon>
        <taxon>Podila</taxon>
    </lineage>
</organism>
<name>A0A9P5VHC3_9FUNG</name>
<evidence type="ECO:0000313" key="4">
    <source>
        <dbReference type="Proteomes" id="UP000696485"/>
    </source>
</evidence>
<accession>A0A9P5VHC3</accession>
<feature type="compositionally biased region" description="Low complexity" evidence="1">
    <location>
        <begin position="424"/>
        <end position="437"/>
    </location>
</feature>
<proteinExistence type="predicted"/>
<feature type="transmembrane region" description="Helical" evidence="2">
    <location>
        <begin position="12"/>
        <end position="35"/>
    </location>
</feature>
<feature type="transmembrane region" description="Helical" evidence="2">
    <location>
        <begin position="47"/>
        <end position="73"/>
    </location>
</feature>
<evidence type="ECO:0000256" key="1">
    <source>
        <dbReference type="SAM" id="MobiDB-lite"/>
    </source>
</evidence>
<sequence length="443" mass="49473">MGVSSTLIASQINFDTVLGALLVGASIVLTVHSLSRMIFLKRSGSKYYMFPIINVAQFVNEWAVFVLITAAFGSISHKTALWLNVLNNVAYFITKPTTMYLAYLRCSAVYPAFRKIDWFHYFIIGFRAIELFAIIFINIVQNELCDGSVAKGTRCESLAIAWTFRDAGAPIFRGYYILCEAIFYYKLFTTLKGMSKGKNIELMQYRRLQTSLFTIDLIFLVFMSIYRIIGIFNTNLPTYVYYELFSSTLTIFNLTEFGLNIRMLFNTVTVDSRSNPDNAADRGYAAGPGTALSSRSQTSKLEMGEISPSQKTRPLTNNSSVPLTQHVNDSDDLDISSFVHQDYTPPVARPQQLNSEWLQSPVVRTSADQYGANTSSSPSHQFGSNGSGGLNEKVDQPRYGGPLLRQPYSNSYNDSFPSPGLTQDSPAAPDRAASRAPRTPREY</sequence>
<comment type="caution">
    <text evidence="3">The sequence shown here is derived from an EMBL/GenBank/DDBJ whole genome shotgun (WGS) entry which is preliminary data.</text>
</comment>
<feature type="transmembrane region" description="Helical" evidence="2">
    <location>
        <begin position="118"/>
        <end position="140"/>
    </location>
</feature>
<keyword evidence="4" id="KW-1185">Reference proteome</keyword>
<dbReference type="AlphaFoldDB" id="A0A9P5VHC3"/>
<dbReference type="Proteomes" id="UP000696485">
    <property type="component" value="Unassembled WGS sequence"/>
</dbReference>
<feature type="compositionally biased region" description="Polar residues" evidence="1">
    <location>
        <begin position="368"/>
        <end position="384"/>
    </location>
</feature>
<dbReference type="EMBL" id="JAAAUY010001182">
    <property type="protein sequence ID" value="KAF9323951.1"/>
    <property type="molecule type" value="Genomic_DNA"/>
</dbReference>
<feature type="transmembrane region" description="Helical" evidence="2">
    <location>
        <begin position="85"/>
        <end position="106"/>
    </location>
</feature>
<feature type="region of interest" description="Disordered" evidence="1">
    <location>
        <begin position="368"/>
        <end position="443"/>
    </location>
</feature>
<feature type="transmembrane region" description="Helical" evidence="2">
    <location>
        <begin position="174"/>
        <end position="191"/>
    </location>
</feature>
<evidence type="ECO:0000313" key="3">
    <source>
        <dbReference type="EMBL" id="KAF9323951.1"/>
    </source>
</evidence>
<reference evidence="3" key="1">
    <citation type="journal article" date="2020" name="Fungal Divers.">
        <title>Resolving the Mortierellaceae phylogeny through synthesis of multi-gene phylogenetics and phylogenomics.</title>
        <authorList>
            <person name="Vandepol N."/>
            <person name="Liber J."/>
            <person name="Desiro A."/>
            <person name="Na H."/>
            <person name="Kennedy M."/>
            <person name="Barry K."/>
            <person name="Grigoriev I.V."/>
            <person name="Miller A.N."/>
            <person name="O'Donnell K."/>
            <person name="Stajich J.E."/>
            <person name="Bonito G."/>
        </authorList>
    </citation>
    <scope>NUCLEOTIDE SEQUENCE</scope>
    <source>
        <strain evidence="3">NVP1</strain>
    </source>
</reference>
<feature type="compositionally biased region" description="Polar residues" evidence="1">
    <location>
        <begin position="307"/>
        <end position="327"/>
    </location>
</feature>
<keyword evidence="2" id="KW-1133">Transmembrane helix</keyword>
<evidence type="ECO:0000256" key="2">
    <source>
        <dbReference type="SAM" id="Phobius"/>
    </source>
</evidence>
<keyword evidence="2" id="KW-0472">Membrane</keyword>
<feature type="region of interest" description="Disordered" evidence="1">
    <location>
        <begin position="279"/>
        <end position="327"/>
    </location>
</feature>
<gene>
    <name evidence="3" type="ORF">BG006_000987</name>
</gene>
<feature type="transmembrane region" description="Helical" evidence="2">
    <location>
        <begin position="212"/>
        <end position="232"/>
    </location>
</feature>
<protein>
    <submittedName>
        <fullName evidence="3">Uncharacterized protein</fullName>
    </submittedName>
</protein>
<feature type="compositionally biased region" description="Polar residues" evidence="1">
    <location>
        <begin position="291"/>
        <end position="300"/>
    </location>
</feature>